<evidence type="ECO:0000256" key="2">
    <source>
        <dbReference type="ARBA" id="ARBA00022516"/>
    </source>
</evidence>
<comment type="function">
    <text evidence="11">Catalyzes the formation of phosphatidylethanolamine (PtdEtn) from phosphatidylserine (PtdSer).</text>
</comment>
<evidence type="ECO:0000256" key="5">
    <source>
        <dbReference type="ARBA" id="ARBA00023136"/>
    </source>
</evidence>
<dbReference type="InterPro" id="IPR003817">
    <property type="entry name" value="PS_Dcarbxylase"/>
</dbReference>
<evidence type="ECO:0000256" key="12">
    <source>
        <dbReference type="SAM" id="Phobius"/>
    </source>
</evidence>
<evidence type="ECO:0000313" key="14">
    <source>
        <dbReference type="Proteomes" id="UP000284177"/>
    </source>
</evidence>
<keyword evidence="10 11" id="KW-0670">Pyruvate</keyword>
<comment type="subunit">
    <text evidence="11">Heterodimer of a large membrane-associated beta subunit and a small pyruvoyl-containing alpha subunit.</text>
</comment>
<feature type="active site" description="Schiff-base intermediate with substrate; via pyruvic acid" evidence="11">
    <location>
        <position position="179"/>
    </location>
</feature>
<keyword evidence="8 11" id="KW-0456">Lyase</keyword>
<dbReference type="RefSeq" id="WP_120169274.1">
    <property type="nucleotide sequence ID" value="NZ_MCIB01000017.1"/>
</dbReference>
<feature type="modified residue" description="Pyruvic acid (Ser); by autocatalysis" evidence="11">
    <location>
        <position position="179"/>
    </location>
</feature>
<keyword evidence="3 11" id="KW-0210">Decarboxylase</keyword>
<keyword evidence="7 11" id="KW-0594">Phospholipid biosynthesis</keyword>
<comment type="catalytic activity">
    <reaction evidence="11">
        <text>a 1,2-diacyl-sn-glycero-3-phospho-L-serine + H(+) = a 1,2-diacyl-sn-glycero-3-phosphoethanolamine + CO2</text>
        <dbReference type="Rhea" id="RHEA:20828"/>
        <dbReference type="ChEBI" id="CHEBI:15378"/>
        <dbReference type="ChEBI" id="CHEBI:16526"/>
        <dbReference type="ChEBI" id="CHEBI:57262"/>
        <dbReference type="ChEBI" id="CHEBI:64612"/>
        <dbReference type="EC" id="4.1.1.65"/>
    </reaction>
</comment>
<feature type="transmembrane region" description="Helical" evidence="12">
    <location>
        <begin position="12"/>
        <end position="45"/>
    </location>
</feature>
<evidence type="ECO:0000256" key="10">
    <source>
        <dbReference type="ARBA" id="ARBA00023317"/>
    </source>
</evidence>
<keyword evidence="12" id="KW-1133">Transmembrane helix</keyword>
<evidence type="ECO:0000256" key="8">
    <source>
        <dbReference type="ARBA" id="ARBA00023239"/>
    </source>
</evidence>
<dbReference type="OrthoDB" id="9790893at2"/>
<keyword evidence="5 11" id="KW-0472">Membrane</keyword>
<keyword evidence="14" id="KW-1185">Reference proteome</keyword>
<dbReference type="PANTHER" id="PTHR35809">
    <property type="entry name" value="ARCHAETIDYLSERINE DECARBOXYLASE PROENZYME-RELATED"/>
    <property type="match status" value="1"/>
</dbReference>
<evidence type="ECO:0000313" key="13">
    <source>
        <dbReference type="EMBL" id="RKD31554.1"/>
    </source>
</evidence>
<comment type="similarity">
    <text evidence="11">Belongs to the phosphatidylserine decarboxylase family. PSD-A subfamily.</text>
</comment>
<comment type="cofactor">
    <cofactor evidence="11">
        <name>pyruvate</name>
        <dbReference type="ChEBI" id="CHEBI:15361"/>
    </cofactor>
    <text evidence="11">Binds 1 pyruvoyl group covalently per subunit.</text>
</comment>
<evidence type="ECO:0000256" key="3">
    <source>
        <dbReference type="ARBA" id="ARBA00022793"/>
    </source>
</evidence>
<keyword evidence="12" id="KW-0812">Transmembrane</keyword>
<dbReference type="NCBIfam" id="NF003678">
    <property type="entry name" value="PRK05305.1-2"/>
    <property type="match status" value="1"/>
</dbReference>
<dbReference type="Proteomes" id="UP000284177">
    <property type="component" value="Unassembled WGS sequence"/>
</dbReference>
<evidence type="ECO:0000256" key="1">
    <source>
        <dbReference type="ARBA" id="ARBA00022475"/>
    </source>
</evidence>
<dbReference type="EC" id="4.1.1.65" evidence="11"/>
<keyword evidence="4 11" id="KW-0443">Lipid metabolism</keyword>
<comment type="caution">
    <text evidence="13">The sequence shown here is derived from an EMBL/GenBank/DDBJ whole genome shotgun (WGS) entry which is preliminary data.</text>
</comment>
<proteinExistence type="inferred from homology"/>
<dbReference type="GO" id="GO:0005886">
    <property type="term" value="C:plasma membrane"/>
    <property type="evidence" value="ECO:0007669"/>
    <property type="project" value="UniProtKB-SubCell"/>
</dbReference>
<dbReference type="InterPro" id="IPR033175">
    <property type="entry name" value="PSD-A"/>
</dbReference>
<evidence type="ECO:0000256" key="6">
    <source>
        <dbReference type="ARBA" id="ARBA00023145"/>
    </source>
</evidence>
<feature type="chain" id="PRO_5023488460" description="Phosphatidylserine decarboxylase alpha chain" evidence="11">
    <location>
        <begin position="179"/>
        <end position="216"/>
    </location>
</feature>
<evidence type="ECO:0000256" key="9">
    <source>
        <dbReference type="ARBA" id="ARBA00023264"/>
    </source>
</evidence>
<dbReference type="GO" id="GO:0004609">
    <property type="term" value="F:phosphatidylserine decarboxylase activity"/>
    <property type="evidence" value="ECO:0007669"/>
    <property type="project" value="UniProtKB-UniRule"/>
</dbReference>
<comment type="pathway">
    <text evidence="11">Phospholipid metabolism; phosphatidylethanolamine biosynthesis; phosphatidylethanolamine from CDP-diacylglycerol: step 2/2.</text>
</comment>
<feature type="site" description="Cleavage (non-hydrolytic); by autocatalysis" evidence="11">
    <location>
        <begin position="178"/>
        <end position="179"/>
    </location>
</feature>
<keyword evidence="9 11" id="KW-1208">Phospholipid metabolism</keyword>
<dbReference type="NCBIfam" id="NF003685">
    <property type="entry name" value="PRK05305.2-5"/>
    <property type="match status" value="1"/>
</dbReference>
<evidence type="ECO:0000256" key="4">
    <source>
        <dbReference type="ARBA" id="ARBA00023098"/>
    </source>
</evidence>
<dbReference type="Pfam" id="PF02666">
    <property type="entry name" value="PS_Dcarbxylase"/>
    <property type="match status" value="1"/>
</dbReference>
<reference evidence="13 14" key="1">
    <citation type="submission" date="2016-08" db="EMBL/GenBank/DDBJ databases">
        <title>Novel Firmicutes and Novel Genomes.</title>
        <authorList>
            <person name="Poppleton D.I."/>
            <person name="Gribaldo S."/>
        </authorList>
    </citation>
    <scope>NUCLEOTIDE SEQUENCE [LARGE SCALE GENOMIC DNA]</scope>
    <source>
        <strain evidence="13 14">CTT3</strain>
    </source>
</reference>
<feature type="chain" id="PRO_5023488461" description="Phosphatidylserine decarboxylase beta chain" evidence="11">
    <location>
        <begin position="1"/>
        <end position="178"/>
    </location>
</feature>
<evidence type="ECO:0000256" key="11">
    <source>
        <dbReference type="HAMAP-Rule" id="MF_00664"/>
    </source>
</evidence>
<dbReference type="AlphaFoldDB" id="A0A419T1W3"/>
<gene>
    <name evidence="11" type="primary">psd</name>
    <name evidence="13" type="ORF">BET03_12360</name>
</gene>
<organism evidence="13 14">
    <name type="scientific">Thermohalobacter berrensis</name>
    <dbReference type="NCBI Taxonomy" id="99594"/>
    <lineage>
        <taxon>Bacteria</taxon>
        <taxon>Bacillati</taxon>
        <taxon>Bacillota</taxon>
        <taxon>Tissierellia</taxon>
        <taxon>Tissierellales</taxon>
        <taxon>Thermohalobacteraceae</taxon>
        <taxon>Thermohalobacter</taxon>
    </lineage>
</organism>
<dbReference type="UniPathway" id="UPA00558">
    <property type="reaction ID" value="UER00616"/>
</dbReference>
<dbReference type="EMBL" id="MCIB01000017">
    <property type="protein sequence ID" value="RKD31554.1"/>
    <property type="molecule type" value="Genomic_DNA"/>
</dbReference>
<protein>
    <recommendedName>
        <fullName evidence="11">Phosphatidylserine decarboxylase proenzyme</fullName>
        <ecNumber evidence="11">4.1.1.65</ecNumber>
    </recommendedName>
    <component>
        <recommendedName>
            <fullName evidence="11">Phosphatidylserine decarboxylase alpha chain</fullName>
        </recommendedName>
    </component>
    <component>
        <recommendedName>
            <fullName evidence="11">Phosphatidylserine decarboxylase beta chain</fullName>
        </recommendedName>
    </component>
</protein>
<keyword evidence="6 11" id="KW-0865">Zymogen</keyword>
<comment type="PTM">
    <text evidence="11">Is synthesized initially as an inactive proenzyme. Formation of the active enzyme involves a self-maturation process in which the active site pyruvoyl group is generated from an internal serine residue via an autocatalytic post-translational modification. Two non-identical subunits are generated from the proenzyme in this reaction, and the pyruvate is formed at the N-terminus of the alpha chain, which is derived from the carboxyl end of the proenzyme. The post-translation cleavage follows an unusual pathway, termed non-hydrolytic serinolysis, in which the side chain hydroxyl group of the serine supplies its oxygen atom to form the C-terminus of the beta chain, while the remainder of the serine residue undergoes an oxidative deamination to produce ammonia and the pyruvoyl prosthetic group on the alpha chain.</text>
</comment>
<keyword evidence="2 11" id="KW-0444">Lipid biosynthesis</keyword>
<dbReference type="GO" id="GO:0006646">
    <property type="term" value="P:phosphatidylethanolamine biosynthetic process"/>
    <property type="evidence" value="ECO:0007669"/>
    <property type="project" value="UniProtKB-UniRule"/>
</dbReference>
<evidence type="ECO:0000256" key="7">
    <source>
        <dbReference type="ARBA" id="ARBA00023209"/>
    </source>
</evidence>
<name>A0A419T1W3_9FIRM</name>
<accession>A0A419T1W3</accession>
<dbReference type="PANTHER" id="PTHR35809:SF1">
    <property type="entry name" value="ARCHAETIDYLSERINE DECARBOXYLASE PROENZYME-RELATED"/>
    <property type="match status" value="1"/>
</dbReference>
<keyword evidence="1 11" id="KW-1003">Cell membrane</keyword>
<sequence>MKNFIIAPDGLVYIIVLAIITTVAAYFNIYLSIFPFILLAFVVFFFRNPPRKITKNDKHILSPADGKVINISEIYEDEFLKCEAIKISIFLSIFNVHLNRSPICGEIKYTKYRPGKFLPAFKSHASEINERNSVGIQNGSFKIIVNQITGFIARRIVCKVKIGDKIDQGQIYGLIKFGSCTEIIMPKDKVNINVKAGDKVKGGITIIGVIKDGFKS</sequence>
<comment type="subcellular location">
    <subcellularLocation>
        <location evidence="11">Cell membrane</location>
        <topology evidence="11">Peripheral membrane protein</topology>
    </subcellularLocation>
</comment>
<dbReference type="HAMAP" id="MF_00664">
    <property type="entry name" value="PS_decarb_PSD_A"/>
    <property type="match status" value="1"/>
</dbReference>